<dbReference type="STRING" id="142588.SAMN04488559_11815"/>
<reference evidence="1 2" key="1">
    <citation type="submission" date="2016-10" db="EMBL/GenBank/DDBJ databases">
        <authorList>
            <person name="de Groot N.N."/>
        </authorList>
    </citation>
    <scope>NUCLEOTIDE SEQUENCE [LARGE SCALE GENOMIC DNA]</scope>
    <source>
        <strain evidence="1 2">DSM 13760</strain>
    </source>
</reference>
<proteinExistence type="predicted"/>
<gene>
    <name evidence="1" type="ORF">SAMN04488559_11815</name>
</gene>
<dbReference type="InterPro" id="IPR021701">
    <property type="entry name" value="DUF3284"/>
</dbReference>
<sequence length="140" mass="15868">MKVTEKLAISAEDFFKCMIESAAHDVKEHTGKTLTRNQLAGFEYKKVLGQKQSARLKITKIVDNQTYQFVTKTGLNEFEVTYSIQALDANHCEVTYLENVVSHGKMRTLNDKIVGGFVGFFRKKNVKRLLHAIEQTAVQA</sequence>
<keyword evidence="2" id="KW-1185">Reference proteome</keyword>
<evidence type="ECO:0000313" key="1">
    <source>
        <dbReference type="EMBL" id="SES02167.1"/>
    </source>
</evidence>
<protein>
    <recommendedName>
        <fullName evidence="3">DUF3284 domain-containing protein</fullName>
    </recommendedName>
</protein>
<organism evidence="1 2">
    <name type="scientific">Isobaculum melis</name>
    <dbReference type="NCBI Taxonomy" id="142588"/>
    <lineage>
        <taxon>Bacteria</taxon>
        <taxon>Bacillati</taxon>
        <taxon>Bacillota</taxon>
        <taxon>Bacilli</taxon>
        <taxon>Lactobacillales</taxon>
        <taxon>Carnobacteriaceae</taxon>
        <taxon>Isobaculum</taxon>
    </lineage>
</organism>
<accession>A0A1H9TZ15</accession>
<dbReference type="Pfam" id="PF11687">
    <property type="entry name" value="DUF3284"/>
    <property type="match status" value="1"/>
</dbReference>
<name>A0A1H9TZ15_9LACT</name>
<dbReference type="AlphaFoldDB" id="A0A1H9TZ15"/>
<dbReference type="RefSeq" id="WP_177165766.1">
    <property type="nucleotide sequence ID" value="NZ_FOHA01000018.1"/>
</dbReference>
<evidence type="ECO:0000313" key="2">
    <source>
        <dbReference type="Proteomes" id="UP000198948"/>
    </source>
</evidence>
<dbReference type="Proteomes" id="UP000198948">
    <property type="component" value="Unassembled WGS sequence"/>
</dbReference>
<dbReference type="SUPFAM" id="SSF55961">
    <property type="entry name" value="Bet v1-like"/>
    <property type="match status" value="1"/>
</dbReference>
<evidence type="ECO:0008006" key="3">
    <source>
        <dbReference type="Google" id="ProtNLM"/>
    </source>
</evidence>
<dbReference type="EMBL" id="FOHA01000018">
    <property type="protein sequence ID" value="SES02167.1"/>
    <property type="molecule type" value="Genomic_DNA"/>
</dbReference>